<sequence>PDARNTALRRNLTARLLDDPLLYWDELSEEELAYLTSQRPHIARRIREATGLIDEVRAEGMAMVDPTGDLSDERLPSEGTEGHATLLLADYLGAQRTRQSLQTLHVQMRHWIDKYSRYWKKAVRENGAEVELCHKALQRLSALHLVEISNHGVQPLPAIGRHVLGETAITGATTE</sequence>
<protein>
    <submittedName>
        <fullName evidence="1">Uncharacterized protein</fullName>
    </submittedName>
</protein>
<evidence type="ECO:0000313" key="1">
    <source>
        <dbReference type="EMBL" id="VAX12323.1"/>
    </source>
</evidence>
<organism evidence="1">
    <name type="scientific">hydrothermal vent metagenome</name>
    <dbReference type="NCBI Taxonomy" id="652676"/>
    <lineage>
        <taxon>unclassified sequences</taxon>
        <taxon>metagenomes</taxon>
        <taxon>ecological metagenomes</taxon>
    </lineage>
</organism>
<accession>A0A3B1BJK3</accession>
<dbReference type="NCBIfam" id="TIGR02678">
    <property type="entry name" value="TIGR02678 family protein"/>
    <property type="match status" value="1"/>
</dbReference>
<gene>
    <name evidence="1" type="ORF">MNBD_GAMMA24-806</name>
</gene>
<reference evidence="1" key="1">
    <citation type="submission" date="2018-06" db="EMBL/GenBank/DDBJ databases">
        <authorList>
            <person name="Zhirakovskaya E."/>
        </authorList>
    </citation>
    <scope>NUCLEOTIDE SEQUENCE</scope>
</reference>
<feature type="non-terminal residue" evidence="1">
    <location>
        <position position="1"/>
    </location>
</feature>
<proteinExistence type="predicted"/>
<dbReference type="InterPro" id="IPR013494">
    <property type="entry name" value="CHP02678"/>
</dbReference>
<dbReference type="Pfam" id="PF09661">
    <property type="entry name" value="DUF2398"/>
    <property type="match status" value="1"/>
</dbReference>
<dbReference type="AlphaFoldDB" id="A0A3B1BJK3"/>
<dbReference type="EMBL" id="UOFZ01000031">
    <property type="protein sequence ID" value="VAX12323.1"/>
    <property type="molecule type" value="Genomic_DNA"/>
</dbReference>
<name>A0A3B1BJK3_9ZZZZ</name>